<dbReference type="AlphaFoldDB" id="A0A225UNA1"/>
<gene>
    <name evidence="2" type="ORF">PHMEG_00035831</name>
</gene>
<accession>A0A225UNA1</accession>
<proteinExistence type="predicted"/>
<name>A0A225UNA1_9STRA</name>
<dbReference type="EMBL" id="NBNE01014381">
    <property type="protein sequence ID" value="OWY94438.1"/>
    <property type="molecule type" value="Genomic_DNA"/>
</dbReference>
<evidence type="ECO:0000256" key="1">
    <source>
        <dbReference type="SAM" id="MobiDB-lite"/>
    </source>
</evidence>
<reference evidence="3" key="1">
    <citation type="submission" date="2017-03" db="EMBL/GenBank/DDBJ databases">
        <title>Phytopthora megakarya and P. palmivora, two closely related causual agents of cacao black pod achieved similar genome size and gene model numbers by different mechanisms.</title>
        <authorList>
            <person name="Ali S."/>
            <person name="Shao J."/>
            <person name="Larry D.J."/>
            <person name="Kronmiller B."/>
            <person name="Shen D."/>
            <person name="Strem M.D."/>
            <person name="Melnick R.L."/>
            <person name="Guiltinan M.J."/>
            <person name="Tyler B.M."/>
            <person name="Meinhardt L.W."/>
            <person name="Bailey B.A."/>
        </authorList>
    </citation>
    <scope>NUCLEOTIDE SEQUENCE [LARGE SCALE GENOMIC DNA]</scope>
    <source>
        <strain evidence="3">zdho120</strain>
    </source>
</reference>
<evidence type="ECO:0000313" key="2">
    <source>
        <dbReference type="EMBL" id="OWY94438.1"/>
    </source>
</evidence>
<dbReference type="OrthoDB" id="112391at2759"/>
<keyword evidence="3" id="KW-1185">Reference proteome</keyword>
<feature type="region of interest" description="Disordered" evidence="1">
    <location>
        <begin position="102"/>
        <end position="146"/>
    </location>
</feature>
<dbReference type="Proteomes" id="UP000198211">
    <property type="component" value="Unassembled WGS sequence"/>
</dbReference>
<organism evidence="2 3">
    <name type="scientific">Phytophthora megakarya</name>
    <dbReference type="NCBI Taxonomy" id="4795"/>
    <lineage>
        <taxon>Eukaryota</taxon>
        <taxon>Sar</taxon>
        <taxon>Stramenopiles</taxon>
        <taxon>Oomycota</taxon>
        <taxon>Peronosporomycetes</taxon>
        <taxon>Peronosporales</taxon>
        <taxon>Peronosporaceae</taxon>
        <taxon>Phytophthora</taxon>
    </lineage>
</organism>
<comment type="caution">
    <text evidence="2">The sequence shown here is derived from an EMBL/GenBank/DDBJ whole genome shotgun (WGS) entry which is preliminary data.</text>
</comment>
<feature type="compositionally biased region" description="Low complexity" evidence="1">
    <location>
        <begin position="20"/>
        <end position="30"/>
    </location>
</feature>
<protein>
    <submittedName>
        <fullName evidence="2">Uncharacterized protein</fullName>
    </submittedName>
</protein>
<evidence type="ECO:0000313" key="3">
    <source>
        <dbReference type="Proteomes" id="UP000198211"/>
    </source>
</evidence>
<sequence>MNNLLSNQLRRFLTRSTLSSNNTALSSNYSRLETPVEEDEEDLSSRRRSLNIDEVNSPARRRSLTHPPVQSHKVDKLPVLDLTSSLSIVSSSSDYLDEEFYESEAGRRKTQPPNAFSDLPESEPVDPLACSMPPKPSTSTMSQLQRQRELMRRMEELRQTAENLYQLTRQNTQSMQCGSMLLQSQSLCITTTDMDIELD</sequence>
<feature type="region of interest" description="Disordered" evidence="1">
    <location>
        <begin position="20"/>
        <end position="49"/>
    </location>
</feature>